<dbReference type="InterPro" id="IPR000923">
    <property type="entry name" value="BlueCu_1"/>
</dbReference>
<dbReference type="PRINTS" id="PR00157">
    <property type="entry name" value="PLASTOCYANIN"/>
</dbReference>
<dbReference type="EMBL" id="MIYV01000009">
    <property type="protein sequence ID" value="OIR13349.1"/>
    <property type="molecule type" value="Genomic_DNA"/>
</dbReference>
<proteinExistence type="predicted"/>
<accession>A0A1J5TAP1</accession>
<name>A0A1J5TAP1_9ARCH</name>
<keyword evidence="4" id="KW-1133">Transmembrane helix</keyword>
<dbReference type="SUPFAM" id="SSF49503">
    <property type="entry name" value="Cupredoxins"/>
    <property type="match status" value="1"/>
</dbReference>
<feature type="domain" description="Blue (type 1) copper" evidence="5">
    <location>
        <begin position="38"/>
        <end position="124"/>
    </location>
</feature>
<keyword evidence="4" id="KW-0472">Membrane</keyword>
<organism evidence="6 7">
    <name type="scientific">Marine Group III euryarchaeote CG-Epi6</name>
    <dbReference type="NCBI Taxonomy" id="1889000"/>
    <lineage>
        <taxon>Archaea</taxon>
        <taxon>Methanobacteriati</taxon>
        <taxon>Thermoplasmatota</taxon>
        <taxon>Thermoplasmata</taxon>
        <taxon>Candidatus Thermoprofundales</taxon>
    </lineage>
</organism>
<evidence type="ECO:0000259" key="5">
    <source>
        <dbReference type="Pfam" id="PF00127"/>
    </source>
</evidence>
<dbReference type="InterPro" id="IPR008972">
    <property type="entry name" value="Cupredoxin"/>
</dbReference>
<keyword evidence="1 3" id="KW-0479">Metal-binding</keyword>
<feature type="binding site" evidence="3">
    <location>
        <position position="112"/>
    </location>
    <ligand>
        <name>Cu cation</name>
        <dbReference type="ChEBI" id="CHEBI:23378"/>
    </ligand>
</feature>
<dbReference type="InterPro" id="IPR002387">
    <property type="entry name" value="Plastocyanin"/>
</dbReference>
<protein>
    <recommendedName>
        <fullName evidence="5">Blue (type 1) copper domain-containing protein</fullName>
    </recommendedName>
</protein>
<keyword evidence="4" id="KW-0812">Transmembrane</keyword>
<evidence type="ECO:0000313" key="6">
    <source>
        <dbReference type="EMBL" id="OIR13349.1"/>
    </source>
</evidence>
<comment type="cofactor">
    <cofactor evidence="3">
        <name>Cu(2+)</name>
        <dbReference type="ChEBI" id="CHEBI:29036"/>
    </cofactor>
    <text evidence="3">The crystal structure with reduced Cu(1+) has also been determined.</text>
</comment>
<sequence length="171" mass="18937">MIKSIKSKFFLTLMLGICFLGFQSTSVAVESEFSNDTVIITVDSTNLQFSPSEVTINEGQTVRFFWSGEFLDHNAIDSNGLFDTGDPNTEVDYSFTFDKGTNSTYSFICEPHEALNMVGTIVVNPFNGTAPSETNQTADVMHVTNESSNLMYGFLAIPTLAIIVFVSRYFK</sequence>
<evidence type="ECO:0000313" key="7">
    <source>
        <dbReference type="Proteomes" id="UP000183403"/>
    </source>
</evidence>
<feature type="binding site" evidence="3">
    <location>
        <position position="73"/>
    </location>
    <ligand>
        <name>Cu cation</name>
        <dbReference type="ChEBI" id="CHEBI:23378"/>
    </ligand>
</feature>
<keyword evidence="2 3" id="KW-0186">Copper</keyword>
<feature type="binding site" evidence="3">
    <location>
        <position position="109"/>
    </location>
    <ligand>
        <name>Cu cation</name>
        <dbReference type="ChEBI" id="CHEBI:23378"/>
    </ligand>
</feature>
<reference evidence="6 7" key="1">
    <citation type="submission" date="2016-08" db="EMBL/GenBank/DDBJ databases">
        <title>New Insights into Marine Group III Euryarchaeota, from dark to light.</title>
        <authorList>
            <person name="Haro-Moreno J.M."/>
            <person name="Rodriguez-Valera F."/>
            <person name="Lopez-Garcia P."/>
            <person name="Moreira D."/>
            <person name="Martin-Cuadrado A.B."/>
        </authorList>
    </citation>
    <scope>NUCLEOTIDE SEQUENCE [LARGE SCALE GENOMIC DNA]</scope>
    <source>
        <strain evidence="6">CG-Epi6</strain>
    </source>
</reference>
<dbReference type="Gene3D" id="2.60.40.420">
    <property type="entry name" value="Cupredoxins - blue copper proteins"/>
    <property type="match status" value="1"/>
</dbReference>
<dbReference type="Pfam" id="PF00127">
    <property type="entry name" value="Copper-bind"/>
    <property type="match status" value="1"/>
</dbReference>
<dbReference type="GO" id="GO:0005507">
    <property type="term" value="F:copper ion binding"/>
    <property type="evidence" value="ECO:0007669"/>
    <property type="project" value="InterPro"/>
</dbReference>
<feature type="binding site" evidence="3">
    <location>
        <position position="117"/>
    </location>
    <ligand>
        <name>Cu cation</name>
        <dbReference type="ChEBI" id="CHEBI:23378"/>
    </ligand>
</feature>
<evidence type="ECO:0000256" key="3">
    <source>
        <dbReference type="PIRSR" id="PIRSR602387-1"/>
    </source>
</evidence>
<evidence type="ECO:0000256" key="1">
    <source>
        <dbReference type="ARBA" id="ARBA00022723"/>
    </source>
</evidence>
<dbReference type="GO" id="GO:0009055">
    <property type="term" value="F:electron transfer activity"/>
    <property type="evidence" value="ECO:0007669"/>
    <property type="project" value="InterPro"/>
</dbReference>
<evidence type="ECO:0000256" key="2">
    <source>
        <dbReference type="ARBA" id="ARBA00023008"/>
    </source>
</evidence>
<dbReference type="Proteomes" id="UP000183403">
    <property type="component" value="Unassembled WGS sequence"/>
</dbReference>
<dbReference type="AlphaFoldDB" id="A0A1J5TAP1"/>
<evidence type="ECO:0000256" key="4">
    <source>
        <dbReference type="SAM" id="Phobius"/>
    </source>
</evidence>
<gene>
    <name evidence="6" type="ORF">BEU03_02145</name>
</gene>
<feature type="transmembrane region" description="Helical" evidence="4">
    <location>
        <begin position="150"/>
        <end position="170"/>
    </location>
</feature>
<comment type="caution">
    <text evidence="6">The sequence shown here is derived from an EMBL/GenBank/DDBJ whole genome shotgun (WGS) entry which is preliminary data.</text>
</comment>